<dbReference type="InterPro" id="IPR050796">
    <property type="entry name" value="SCF_F-box_component"/>
</dbReference>
<feature type="domain" description="F-box associated beta-propeller type 3" evidence="1">
    <location>
        <begin position="26"/>
        <end position="262"/>
    </location>
</feature>
<gene>
    <name evidence="2" type="ORF">BUALT_Bualt06G0134200</name>
</gene>
<dbReference type="PANTHER" id="PTHR31672:SF13">
    <property type="entry name" value="F-BOX PROTEIN CPR30-LIKE"/>
    <property type="match status" value="1"/>
</dbReference>
<organism evidence="2 3">
    <name type="scientific">Buddleja alternifolia</name>
    <dbReference type="NCBI Taxonomy" id="168488"/>
    <lineage>
        <taxon>Eukaryota</taxon>
        <taxon>Viridiplantae</taxon>
        <taxon>Streptophyta</taxon>
        <taxon>Embryophyta</taxon>
        <taxon>Tracheophyta</taxon>
        <taxon>Spermatophyta</taxon>
        <taxon>Magnoliopsida</taxon>
        <taxon>eudicotyledons</taxon>
        <taxon>Gunneridae</taxon>
        <taxon>Pentapetalae</taxon>
        <taxon>asterids</taxon>
        <taxon>lamiids</taxon>
        <taxon>Lamiales</taxon>
        <taxon>Scrophulariaceae</taxon>
        <taxon>Buddlejeae</taxon>
        <taxon>Buddleja</taxon>
    </lineage>
</organism>
<dbReference type="Proteomes" id="UP000826271">
    <property type="component" value="Unassembled WGS sequence"/>
</dbReference>
<sequence>MQSVGDTDFFIQPDYEDDKLELHAISPKISNTSSNTQQITSIISSQSLEFILTKGKVIASSNGLLCCRNRNDHKYPLILFNPTTRAYLQIPTPDESITPHMDITIVFDYDQDNESMDYMLMAIVGPSESWGNFQSKIYSPEKGVWRDGGRIYLGARDILSRYSFIQNGVVYMISDHGSYLTKNSPFRWPYIVAYEIKNSSSRFLKLPKGIRKGLEGSKLGIFKWGNYPNMSLNSICLVKSMKNVFTVWVLMISDGNSYYWSRVLKMRVRAMGLAYFGDLKVVEFTVLNGSVLLFANEERIYKYNLREGINGKLEEVCEHNCGEWVQFNSFSSTLCPCGPGAIRDEARNFVPKR</sequence>
<proteinExistence type="predicted"/>
<reference evidence="2" key="1">
    <citation type="submission" date="2019-10" db="EMBL/GenBank/DDBJ databases">
        <authorList>
            <person name="Zhang R."/>
            <person name="Pan Y."/>
            <person name="Wang J."/>
            <person name="Ma R."/>
            <person name="Yu S."/>
        </authorList>
    </citation>
    <scope>NUCLEOTIDE SEQUENCE</scope>
    <source>
        <strain evidence="2">LA-IB0</strain>
        <tissue evidence="2">Leaf</tissue>
    </source>
</reference>
<protein>
    <recommendedName>
        <fullName evidence="1">F-box associated beta-propeller type 3 domain-containing protein</fullName>
    </recommendedName>
</protein>
<evidence type="ECO:0000313" key="3">
    <source>
        <dbReference type="Proteomes" id="UP000826271"/>
    </source>
</evidence>
<evidence type="ECO:0000313" key="2">
    <source>
        <dbReference type="EMBL" id="KAG8381559.1"/>
    </source>
</evidence>
<accession>A0AAV6XMV7</accession>
<dbReference type="EMBL" id="WHWC01000006">
    <property type="protein sequence ID" value="KAG8381559.1"/>
    <property type="molecule type" value="Genomic_DNA"/>
</dbReference>
<dbReference type="InterPro" id="IPR013187">
    <property type="entry name" value="F-box-assoc_dom_typ3"/>
</dbReference>
<evidence type="ECO:0000259" key="1">
    <source>
        <dbReference type="Pfam" id="PF08268"/>
    </source>
</evidence>
<dbReference type="Pfam" id="PF08268">
    <property type="entry name" value="FBA_3"/>
    <property type="match status" value="1"/>
</dbReference>
<dbReference type="InterPro" id="IPR017451">
    <property type="entry name" value="F-box-assoc_interact_dom"/>
</dbReference>
<dbReference type="NCBIfam" id="TIGR01640">
    <property type="entry name" value="F_box_assoc_1"/>
    <property type="match status" value="1"/>
</dbReference>
<keyword evidence="3" id="KW-1185">Reference proteome</keyword>
<dbReference type="AlphaFoldDB" id="A0AAV6XMV7"/>
<comment type="caution">
    <text evidence="2">The sequence shown here is derived from an EMBL/GenBank/DDBJ whole genome shotgun (WGS) entry which is preliminary data.</text>
</comment>
<name>A0AAV6XMV7_9LAMI</name>
<dbReference type="PANTHER" id="PTHR31672">
    <property type="entry name" value="BNACNNG10540D PROTEIN"/>
    <property type="match status" value="1"/>
</dbReference>